<dbReference type="PANTHER" id="PTHR30353">
    <property type="entry name" value="INNER MEMBRANE PROTEIN DEDA-RELATED"/>
    <property type="match status" value="1"/>
</dbReference>
<protein>
    <submittedName>
        <fullName evidence="9">DedA family protein</fullName>
    </submittedName>
</protein>
<keyword evidence="6 7" id="KW-0472">Membrane</keyword>
<feature type="domain" description="VTT" evidence="8">
    <location>
        <begin position="38"/>
        <end position="160"/>
    </location>
</feature>
<dbReference type="AlphaFoldDB" id="A0A838Y1F7"/>
<feature type="transmembrane region" description="Helical" evidence="7">
    <location>
        <begin position="57"/>
        <end position="78"/>
    </location>
</feature>
<dbReference type="GO" id="GO:0005886">
    <property type="term" value="C:plasma membrane"/>
    <property type="evidence" value="ECO:0007669"/>
    <property type="project" value="UniProtKB-SubCell"/>
</dbReference>
<evidence type="ECO:0000256" key="6">
    <source>
        <dbReference type="ARBA" id="ARBA00023136"/>
    </source>
</evidence>
<evidence type="ECO:0000259" key="8">
    <source>
        <dbReference type="Pfam" id="PF09335"/>
    </source>
</evidence>
<comment type="subcellular location">
    <subcellularLocation>
        <location evidence="1 7">Cell membrane</location>
        <topology evidence="1 7">Multi-pass membrane protein</topology>
    </subcellularLocation>
</comment>
<dbReference type="EMBL" id="JACETL010000026">
    <property type="protein sequence ID" value="MBA4692645.1"/>
    <property type="molecule type" value="Genomic_DNA"/>
</dbReference>
<feature type="transmembrane region" description="Helical" evidence="7">
    <location>
        <begin position="143"/>
        <end position="167"/>
    </location>
</feature>
<dbReference type="Proteomes" id="UP000551848">
    <property type="component" value="Unassembled WGS sequence"/>
</dbReference>
<accession>A0A838Y1F7</accession>
<gene>
    <name evidence="9" type="ORF">H2072_02735</name>
</gene>
<proteinExistence type="inferred from homology"/>
<evidence type="ECO:0000256" key="5">
    <source>
        <dbReference type="ARBA" id="ARBA00022989"/>
    </source>
</evidence>
<dbReference type="PANTHER" id="PTHR30353:SF15">
    <property type="entry name" value="INNER MEMBRANE PROTEIN YABI"/>
    <property type="match status" value="1"/>
</dbReference>
<comment type="caution">
    <text evidence="7">Lacks conserved residue(s) required for the propagation of feature annotation.</text>
</comment>
<evidence type="ECO:0000313" key="9">
    <source>
        <dbReference type="EMBL" id="MBA4692645.1"/>
    </source>
</evidence>
<name>A0A838Y1F7_9GAMM</name>
<comment type="similarity">
    <text evidence="2 7">Belongs to the DedA family.</text>
</comment>
<organism evidence="9 10">
    <name type="scientific">SAR86 cluster bacterium</name>
    <dbReference type="NCBI Taxonomy" id="2030880"/>
    <lineage>
        <taxon>Bacteria</taxon>
        <taxon>Pseudomonadati</taxon>
        <taxon>Pseudomonadota</taxon>
        <taxon>Gammaproteobacteria</taxon>
        <taxon>SAR86 cluster</taxon>
    </lineage>
</organism>
<evidence type="ECO:0000256" key="4">
    <source>
        <dbReference type="ARBA" id="ARBA00022692"/>
    </source>
</evidence>
<feature type="transmembrane region" description="Helical" evidence="7">
    <location>
        <begin position="20"/>
        <end position="50"/>
    </location>
</feature>
<evidence type="ECO:0000256" key="3">
    <source>
        <dbReference type="ARBA" id="ARBA00022475"/>
    </source>
</evidence>
<dbReference type="InterPro" id="IPR032818">
    <property type="entry name" value="DedA-like"/>
</dbReference>
<dbReference type="InterPro" id="IPR032816">
    <property type="entry name" value="VTT_dom"/>
</dbReference>
<dbReference type="Pfam" id="PF09335">
    <property type="entry name" value="VTT_dom"/>
    <property type="match status" value="1"/>
</dbReference>
<evidence type="ECO:0000313" key="10">
    <source>
        <dbReference type="Proteomes" id="UP000551848"/>
    </source>
</evidence>
<reference evidence="9 10" key="1">
    <citation type="submission" date="2020-06" db="EMBL/GenBank/DDBJ databases">
        <title>Dysbiosis in marine aquaculture revealed through microbiome analysis: reverse ecology for environmental sustainability.</title>
        <authorList>
            <person name="Haro-Moreno J.M."/>
            <person name="Coutinho F.H."/>
            <person name="Zaragoza-Solas A."/>
            <person name="Picazo A."/>
            <person name="Almagro-Moreno S."/>
            <person name="Lopez-Perez M."/>
        </authorList>
    </citation>
    <scope>NUCLEOTIDE SEQUENCE [LARGE SCALE GENOMIC DNA]</scope>
    <source>
        <strain evidence="9">MCMED-G41</strain>
    </source>
</reference>
<keyword evidence="3 7" id="KW-1003">Cell membrane</keyword>
<evidence type="ECO:0000256" key="1">
    <source>
        <dbReference type="ARBA" id="ARBA00004651"/>
    </source>
</evidence>
<evidence type="ECO:0000256" key="7">
    <source>
        <dbReference type="RuleBase" id="RU367016"/>
    </source>
</evidence>
<evidence type="ECO:0000256" key="2">
    <source>
        <dbReference type="ARBA" id="ARBA00010792"/>
    </source>
</evidence>
<keyword evidence="5 7" id="KW-1133">Transmembrane helix</keyword>
<comment type="caution">
    <text evidence="9">The sequence shown here is derived from an EMBL/GenBank/DDBJ whole genome shotgun (WGS) entry which is preliminary data.</text>
</comment>
<keyword evidence="4 7" id="KW-0812">Transmembrane</keyword>
<sequence length="168" mass="18820">MSFERIQIFLESNPEYGWLLVFLFGFLESMIITGSFMPSAILFSLCIYLYNIELLTLPWICGIALLGSHVGDVGGFLVGKSLGPTLLNSKFIQKRQKPLHRAQKFLDRFGPYTVLVGRFIPAIRPLVPFMLGVTDLKLKRFYVADLIACSLWAIALALLVVSVGSIFK</sequence>